<evidence type="ECO:0000259" key="1">
    <source>
        <dbReference type="Pfam" id="PF03869"/>
    </source>
</evidence>
<dbReference type="Pfam" id="PF03869">
    <property type="entry name" value="Arc"/>
    <property type="match status" value="1"/>
</dbReference>
<evidence type="ECO:0000313" key="3">
    <source>
        <dbReference type="Proteomes" id="UP000030004"/>
    </source>
</evidence>
<dbReference type="GO" id="GO:0006355">
    <property type="term" value="P:regulation of DNA-templated transcription"/>
    <property type="evidence" value="ECO:0007669"/>
    <property type="project" value="InterPro"/>
</dbReference>
<reference evidence="2 3" key="1">
    <citation type="journal article" date="2015" name="Antonie Van Leeuwenhoek">
        <title>Pseudooceanicola atlanticus gen. nov. sp. nov., isolated from surface seawater of the Atlantic Ocean and reclassification of Oceanicola batsensis, Oceanicola marinus, Oceanicola nitratireducens, Oceanicola nanhaiensis, Oceanicola antarcticus and Oceanicola flagellatus, as Pseudooceanicola batsensis comb. nov., Pseudooceanicola marinus comb. nov., Pseudooceanicola nitratireducens comb. nov., Pseudooceanicola nanhaiensis comb. nov., Pseudooceanicola antarcticus comb. nov., and Pseudooceanicola flagellatus comb. nov.</title>
        <authorList>
            <person name="Lai Q."/>
            <person name="Li G."/>
            <person name="Liu X."/>
            <person name="Du Y."/>
            <person name="Sun F."/>
            <person name="Shao Z."/>
        </authorList>
    </citation>
    <scope>NUCLEOTIDE SEQUENCE [LARGE SCALE GENOMIC DNA]</scope>
    <source>
        <strain evidence="2 3">22II-s11g</strain>
    </source>
</reference>
<comment type="caution">
    <text evidence="2">The sequence shown here is derived from an EMBL/GenBank/DDBJ whole genome shotgun (WGS) entry which is preliminary data.</text>
</comment>
<keyword evidence="3" id="KW-1185">Reference proteome</keyword>
<accession>A0A0A0EJV2</accession>
<dbReference type="Gene3D" id="1.10.1220.10">
    <property type="entry name" value="Met repressor-like"/>
    <property type="match status" value="1"/>
</dbReference>
<dbReference type="InterPro" id="IPR010985">
    <property type="entry name" value="Ribbon_hlx_hlx"/>
</dbReference>
<protein>
    <recommendedName>
        <fullName evidence="1">Arc-like DNA binding domain-containing protein</fullName>
    </recommendedName>
</protein>
<dbReference type="InterPro" id="IPR013321">
    <property type="entry name" value="Arc_rbn_hlx_hlx"/>
</dbReference>
<dbReference type="AlphaFoldDB" id="A0A0A0EJV2"/>
<gene>
    <name evidence="2" type="ORF">ATO9_04085</name>
</gene>
<feature type="domain" description="Arc-like DNA binding" evidence="1">
    <location>
        <begin position="14"/>
        <end position="48"/>
    </location>
</feature>
<dbReference type="Proteomes" id="UP000030004">
    <property type="component" value="Unassembled WGS sequence"/>
</dbReference>
<dbReference type="RefSeq" id="WP_043745247.1">
    <property type="nucleotide sequence ID" value="NZ_AQQX01000001.1"/>
</dbReference>
<dbReference type="OrthoDB" id="6890552at2"/>
<dbReference type="EMBL" id="AQQX01000001">
    <property type="protein sequence ID" value="KGM50659.1"/>
    <property type="molecule type" value="Genomic_DNA"/>
</dbReference>
<dbReference type="SUPFAM" id="SSF47598">
    <property type="entry name" value="Ribbon-helix-helix"/>
    <property type="match status" value="1"/>
</dbReference>
<dbReference type="GO" id="GO:0003677">
    <property type="term" value="F:DNA binding"/>
    <property type="evidence" value="ECO:0007669"/>
    <property type="project" value="InterPro"/>
</dbReference>
<sequence>MTDDSSQKPTVQIALRLSPDLRDRIKGAAQSNNRSVNSELIAVLEEKYPAPRRLSAVAQDLLETIRAYEKKTGVRFYDAVGPEKAEELKVQLKTLVALMDTKLEEIDRENTPPTT</sequence>
<dbReference type="InterPro" id="IPR005569">
    <property type="entry name" value="Arc_DNA-bd_dom"/>
</dbReference>
<proteinExistence type="predicted"/>
<name>A0A0A0EJV2_9RHOB</name>
<evidence type="ECO:0000313" key="2">
    <source>
        <dbReference type="EMBL" id="KGM50659.1"/>
    </source>
</evidence>
<organism evidence="2 3">
    <name type="scientific">Pseudooceanicola atlanticus</name>
    <dbReference type="NCBI Taxonomy" id="1461694"/>
    <lineage>
        <taxon>Bacteria</taxon>
        <taxon>Pseudomonadati</taxon>
        <taxon>Pseudomonadota</taxon>
        <taxon>Alphaproteobacteria</taxon>
        <taxon>Rhodobacterales</taxon>
        <taxon>Paracoccaceae</taxon>
        <taxon>Pseudooceanicola</taxon>
    </lineage>
</organism>